<dbReference type="InterPro" id="IPR001041">
    <property type="entry name" value="2Fe-2S_ferredoxin-type"/>
</dbReference>
<dbReference type="InterPro" id="IPR006058">
    <property type="entry name" value="2Fe2S_fd_BS"/>
</dbReference>
<dbReference type="STRING" id="1267768.BV394_06910"/>
<dbReference type="Gene3D" id="2.40.30.10">
    <property type="entry name" value="Translation factors"/>
    <property type="match status" value="1"/>
</dbReference>
<reference evidence="1 2" key="1">
    <citation type="submission" date="2017-01" db="EMBL/GenBank/DDBJ databases">
        <title>Genomic analysis of Xuhuaishuia manganoxidans DY6-4.</title>
        <authorList>
            <person name="Wang X."/>
        </authorList>
    </citation>
    <scope>NUCLEOTIDE SEQUENCE [LARGE SCALE GENOMIC DNA]</scope>
    <source>
        <strain evidence="1 2">DY6-4</strain>
    </source>
</reference>
<dbReference type="SUPFAM" id="SSF63380">
    <property type="entry name" value="Riboflavin synthase domain-like"/>
    <property type="match status" value="1"/>
</dbReference>
<dbReference type="SUPFAM" id="SSF54292">
    <property type="entry name" value="2Fe-2S ferredoxin-like"/>
    <property type="match status" value="1"/>
</dbReference>
<accession>A0A1U7DHX9</accession>
<dbReference type="PROSITE" id="PS51384">
    <property type="entry name" value="FAD_FR"/>
    <property type="match status" value="1"/>
</dbReference>
<accession>A0A2M9DDL8</accession>
<evidence type="ECO:0000313" key="1">
    <source>
        <dbReference type="EMBL" id="APX89478.1"/>
    </source>
</evidence>
<sequence length="328" mass="35926">MNKITTTPDGASFDCDPNDTILRAALRAGVGMPYSCNVGSCGNCKFELIEGEVSHLREDSPAWGERDQKRNRWLGCQARPDGPCTVKFRADPACVPLHPPVSRPAELTSVTQITHDITEFRFMADGPDDFRPGQYALLHLPGVKGARPYSMCNLPGEDSWNFQIRRVPGGKGTEALWAMTPGDRVRMDGPYSTAYLREDSPRDLILMAGGSGLSPMVSIARGAKAAGMLKDRQLHFYYGARGEQDLIDPILLGEDLADSVRFTAALSDAPETSHRQGFLHDVVAQDLGDALKDHEIYFAGPAVMSAAIQKMAHEAGVPMDQLHFDEFY</sequence>
<gene>
    <name evidence="1" type="ORF">BV394_06910</name>
</gene>
<dbReference type="OrthoDB" id="9806195at2"/>
<dbReference type="PROSITE" id="PS00197">
    <property type="entry name" value="2FE2S_FER_1"/>
    <property type="match status" value="1"/>
</dbReference>
<dbReference type="PROSITE" id="PS51085">
    <property type="entry name" value="2FE2S_FER_2"/>
    <property type="match status" value="1"/>
</dbReference>
<name>A0A1U7DHX9_9RHOB</name>
<dbReference type="Pfam" id="PF00175">
    <property type="entry name" value="NAD_binding_1"/>
    <property type="match status" value="1"/>
</dbReference>
<evidence type="ECO:0000313" key="2">
    <source>
        <dbReference type="Proteomes" id="UP000187266"/>
    </source>
</evidence>
<dbReference type="Pfam" id="PF00111">
    <property type="entry name" value="Fer2"/>
    <property type="match status" value="1"/>
</dbReference>
<dbReference type="InterPro" id="IPR050415">
    <property type="entry name" value="MRET"/>
</dbReference>
<dbReference type="InterPro" id="IPR036010">
    <property type="entry name" value="2Fe-2S_ferredoxin-like_sf"/>
</dbReference>
<dbReference type="InterPro" id="IPR039261">
    <property type="entry name" value="FNR_nucleotide-bd"/>
</dbReference>
<dbReference type="GO" id="GO:0051537">
    <property type="term" value="F:2 iron, 2 sulfur cluster binding"/>
    <property type="evidence" value="ECO:0007669"/>
    <property type="project" value="InterPro"/>
</dbReference>
<dbReference type="EMBL" id="CP019124">
    <property type="protein sequence ID" value="APX89478.1"/>
    <property type="molecule type" value="Genomic_DNA"/>
</dbReference>
<dbReference type="InterPro" id="IPR012675">
    <property type="entry name" value="Beta-grasp_dom_sf"/>
</dbReference>
<dbReference type="Pfam" id="PF00970">
    <property type="entry name" value="FAD_binding_6"/>
    <property type="match status" value="1"/>
</dbReference>
<dbReference type="AlphaFoldDB" id="A0A1U7DHX9"/>
<dbReference type="GO" id="GO:0016491">
    <property type="term" value="F:oxidoreductase activity"/>
    <property type="evidence" value="ECO:0007669"/>
    <property type="project" value="InterPro"/>
</dbReference>
<dbReference type="Proteomes" id="UP000187266">
    <property type="component" value="Chromosome"/>
</dbReference>
<dbReference type="Gene3D" id="3.10.20.30">
    <property type="match status" value="1"/>
</dbReference>
<protein>
    <submittedName>
        <fullName evidence="1">Uncharacterized protein</fullName>
    </submittedName>
</protein>
<dbReference type="InterPro" id="IPR017927">
    <property type="entry name" value="FAD-bd_FR_type"/>
</dbReference>
<dbReference type="Gene3D" id="3.40.50.80">
    <property type="entry name" value="Nucleotide-binding domain of ferredoxin-NADP reductase (FNR) module"/>
    <property type="match status" value="1"/>
</dbReference>
<dbReference type="InterPro" id="IPR001433">
    <property type="entry name" value="OxRdtase_FAD/NAD-bd"/>
</dbReference>
<dbReference type="InterPro" id="IPR008333">
    <property type="entry name" value="Cbr1-like_FAD-bd_dom"/>
</dbReference>
<dbReference type="SUPFAM" id="SSF52343">
    <property type="entry name" value="Ferredoxin reductase-like, C-terminal NADP-linked domain"/>
    <property type="match status" value="1"/>
</dbReference>
<dbReference type="PANTHER" id="PTHR47354:SF5">
    <property type="entry name" value="PROTEIN RFBI"/>
    <property type="match status" value="1"/>
</dbReference>
<keyword evidence="2" id="KW-1185">Reference proteome</keyword>
<dbReference type="RefSeq" id="WP_076979501.1">
    <property type="nucleotide sequence ID" value="NZ_CP019124.1"/>
</dbReference>
<organism evidence="1 2">
    <name type="scientific">Brevirhabdus pacifica</name>
    <dbReference type="NCBI Taxonomy" id="1267768"/>
    <lineage>
        <taxon>Bacteria</taxon>
        <taxon>Pseudomonadati</taxon>
        <taxon>Pseudomonadota</taxon>
        <taxon>Alphaproteobacteria</taxon>
        <taxon>Rhodobacterales</taxon>
        <taxon>Paracoccaceae</taxon>
        <taxon>Brevirhabdus</taxon>
    </lineage>
</organism>
<dbReference type="PRINTS" id="PR00410">
    <property type="entry name" value="PHEHYDRXLASE"/>
</dbReference>
<dbReference type="PANTHER" id="PTHR47354">
    <property type="entry name" value="NADH OXIDOREDUCTASE HCR"/>
    <property type="match status" value="1"/>
</dbReference>
<proteinExistence type="predicted"/>
<dbReference type="InterPro" id="IPR017938">
    <property type="entry name" value="Riboflavin_synthase-like_b-brl"/>
</dbReference>
<dbReference type="CDD" id="cd00207">
    <property type="entry name" value="fer2"/>
    <property type="match status" value="1"/>
</dbReference>